<protein>
    <recommendedName>
        <fullName evidence="4">DUF4381 domain-containing protein</fullName>
    </recommendedName>
</protein>
<dbReference type="EMBL" id="BAFK01000022">
    <property type="protein sequence ID" value="GAB60143.1"/>
    <property type="molecule type" value="Genomic_DNA"/>
</dbReference>
<organism evidence="2 3">
    <name type="scientific">Rheinheimera nanhaiensis E407-8</name>
    <dbReference type="NCBI Taxonomy" id="562729"/>
    <lineage>
        <taxon>Bacteria</taxon>
        <taxon>Pseudomonadati</taxon>
        <taxon>Pseudomonadota</taxon>
        <taxon>Gammaproteobacteria</taxon>
        <taxon>Chromatiales</taxon>
        <taxon>Chromatiaceae</taxon>
        <taxon>Rheinheimera</taxon>
    </lineage>
</organism>
<comment type="caution">
    <text evidence="2">The sequence shown here is derived from an EMBL/GenBank/DDBJ whole genome shotgun (WGS) entry which is preliminary data.</text>
</comment>
<dbReference type="Pfam" id="PF14316">
    <property type="entry name" value="DUF4381"/>
    <property type="match status" value="1"/>
</dbReference>
<dbReference type="STRING" id="562729.RNAN_3157"/>
<dbReference type="AlphaFoldDB" id="I1E1G5"/>
<dbReference type="InterPro" id="IPR025489">
    <property type="entry name" value="DUF4381"/>
</dbReference>
<evidence type="ECO:0000313" key="2">
    <source>
        <dbReference type="EMBL" id="GAB60143.1"/>
    </source>
</evidence>
<feature type="transmembrane region" description="Helical" evidence="1">
    <location>
        <begin position="32"/>
        <end position="53"/>
    </location>
</feature>
<evidence type="ECO:0000313" key="3">
    <source>
        <dbReference type="Proteomes" id="UP000004374"/>
    </source>
</evidence>
<dbReference type="Proteomes" id="UP000004374">
    <property type="component" value="Unassembled WGS sequence"/>
</dbReference>
<dbReference type="OrthoDB" id="283083at2"/>
<keyword evidence="1" id="KW-0812">Transmembrane</keyword>
<sequence length="170" mass="19030">MTTPQPQAAASLAQLADISEPLQPVAFTLTPAMMMVLLMLLGAVVFFLLKAYLHWRRFAAKRQALSVLEALSTEQDAPARINQLIKQVLQHYQSTHPALSYNSRDWQHWLSQQHSLPLPDLTTLLYGNTPDSKADSAAREQFYQFARGWLKAYKGKAAINSWPEGTHAGV</sequence>
<evidence type="ECO:0008006" key="4">
    <source>
        <dbReference type="Google" id="ProtNLM"/>
    </source>
</evidence>
<keyword evidence="1" id="KW-1133">Transmembrane helix</keyword>
<name>I1E1G5_9GAMM</name>
<evidence type="ECO:0000256" key="1">
    <source>
        <dbReference type="SAM" id="Phobius"/>
    </source>
</evidence>
<keyword evidence="3" id="KW-1185">Reference proteome</keyword>
<accession>I1E1G5</accession>
<dbReference type="RefSeq" id="WP_008223429.1">
    <property type="nucleotide sequence ID" value="NZ_BAFK01000022.1"/>
</dbReference>
<proteinExistence type="predicted"/>
<reference evidence="2 3" key="1">
    <citation type="journal article" date="2012" name="J. Bacteriol.">
        <title>Genome Sequence of the Protease-Producing Bacterium Rheinheimera nanhaiensis E407-8T, Isolated from Deep-Sea Sediment of the South China Sea.</title>
        <authorList>
            <person name="Zhang X.-Y."/>
            <person name="Zhang Y.-J."/>
            <person name="Qin Q.-L."/>
            <person name="Xie B.-B."/>
            <person name="Chen X.-L."/>
            <person name="Zhou B.-C."/>
            <person name="Zhang Y.-Z."/>
        </authorList>
    </citation>
    <scope>NUCLEOTIDE SEQUENCE [LARGE SCALE GENOMIC DNA]</scope>
    <source>
        <strain evidence="2 3">E407-8</strain>
    </source>
</reference>
<gene>
    <name evidence="2" type="ORF">RNAN_3157</name>
</gene>
<keyword evidence="1" id="KW-0472">Membrane</keyword>